<dbReference type="OrthoDB" id="9795336at2"/>
<feature type="domain" description="Chalcone isomerase" evidence="2">
    <location>
        <begin position="27"/>
        <end position="195"/>
    </location>
</feature>
<dbReference type="GO" id="GO:0016872">
    <property type="term" value="F:intramolecular lyase activity"/>
    <property type="evidence" value="ECO:0007669"/>
    <property type="project" value="InterPro"/>
</dbReference>
<dbReference type="PANTHER" id="PTHR47698">
    <property type="entry name" value="FATTY-ACID-BINDING PROTEIN 3, CHLOROPLASTIC"/>
    <property type="match status" value="1"/>
</dbReference>
<keyword evidence="3" id="KW-0812">Transmembrane</keyword>
<dbReference type="Gene3D" id="3.50.70.10">
    <property type="match status" value="1"/>
</dbReference>
<feature type="chain" id="PRO_5015539603" evidence="1">
    <location>
        <begin position="28"/>
        <end position="198"/>
    </location>
</feature>
<sequence length="198" mass="21558">MTITKMTFKSLLAGAFLACAFSVPAAAAEIAGVKFEETVKQAGKEIKLNGVGMRTKFFLKIYATGMYLPEKATTTEEVLKMDGPRRMSLVMMRDVSSDEFGSAFITGLNDNSNSAEKAKIIAQISKFGEMFALLESIKKGDELQLNWMPGVGTMSTLNGKKIGEVLPDIAFYNAVTRIWLGEKPVDRSLKVALLGGKK</sequence>
<proteinExistence type="predicted"/>
<dbReference type="Proteomes" id="UP000241421">
    <property type="component" value="Unassembled WGS sequence"/>
</dbReference>
<dbReference type="SUPFAM" id="SSF54626">
    <property type="entry name" value="Chalcone isomerase"/>
    <property type="match status" value="1"/>
</dbReference>
<dbReference type="PANTHER" id="PTHR47698:SF2">
    <property type="entry name" value="FATTY-ACID-BINDING PROTEIN 3, CHLOROPLASTIC"/>
    <property type="match status" value="1"/>
</dbReference>
<keyword evidence="1" id="KW-0732">Signal</keyword>
<name>A0A2U2I749_9BURK</name>
<evidence type="ECO:0000313" key="3">
    <source>
        <dbReference type="EMBL" id="PWF55581.1"/>
    </source>
</evidence>
<dbReference type="AlphaFoldDB" id="A0A2U2I749"/>
<dbReference type="RefSeq" id="WP_106755693.1">
    <property type="nucleotide sequence ID" value="NZ_PXWF02000019.1"/>
</dbReference>
<evidence type="ECO:0000313" key="4">
    <source>
        <dbReference type="Proteomes" id="UP000241421"/>
    </source>
</evidence>
<protein>
    <submittedName>
        <fullName evidence="3">Lipoprotein transmembrane</fullName>
    </submittedName>
</protein>
<evidence type="ECO:0000259" key="2">
    <source>
        <dbReference type="Pfam" id="PF16036"/>
    </source>
</evidence>
<organism evidence="3 4">
    <name type="scientific">Massilia glaciei</name>
    <dbReference type="NCBI Taxonomy" id="1524097"/>
    <lineage>
        <taxon>Bacteria</taxon>
        <taxon>Pseudomonadati</taxon>
        <taxon>Pseudomonadota</taxon>
        <taxon>Betaproteobacteria</taxon>
        <taxon>Burkholderiales</taxon>
        <taxon>Oxalobacteraceae</taxon>
        <taxon>Telluria group</taxon>
        <taxon>Massilia</taxon>
    </lineage>
</organism>
<gene>
    <name evidence="3" type="ORF">C7C56_001300</name>
</gene>
<dbReference type="InterPro" id="IPR036298">
    <property type="entry name" value="Chalcone_isomerase_sf"/>
</dbReference>
<feature type="signal peptide" evidence="1">
    <location>
        <begin position="1"/>
        <end position="27"/>
    </location>
</feature>
<comment type="caution">
    <text evidence="3">The sequence shown here is derived from an EMBL/GenBank/DDBJ whole genome shotgun (WGS) entry which is preliminary data.</text>
</comment>
<dbReference type="InterPro" id="IPR016088">
    <property type="entry name" value="Chalcone_isomerase_3-sand"/>
</dbReference>
<reference evidence="3 4" key="1">
    <citation type="submission" date="2018-04" db="EMBL/GenBank/DDBJ databases">
        <title>Massilia violaceinigra sp. nov., a novel purple-pigmented bacterium isolated from Tianshan glacier, Xinjiang, China.</title>
        <authorList>
            <person name="Wang H."/>
        </authorList>
    </citation>
    <scope>NUCLEOTIDE SEQUENCE [LARGE SCALE GENOMIC DNA]</scope>
    <source>
        <strain evidence="3 4">B448-2</strain>
    </source>
</reference>
<evidence type="ECO:0000256" key="1">
    <source>
        <dbReference type="SAM" id="SignalP"/>
    </source>
</evidence>
<dbReference type="EMBL" id="PXWF02000019">
    <property type="protein sequence ID" value="PWF55581.1"/>
    <property type="molecule type" value="Genomic_DNA"/>
</dbReference>
<keyword evidence="4" id="KW-1185">Reference proteome</keyword>
<dbReference type="InterPro" id="IPR016087">
    <property type="entry name" value="Chalcone_isomerase"/>
</dbReference>
<accession>A0A2U2I749</accession>
<keyword evidence="3" id="KW-0472">Membrane</keyword>
<dbReference type="Pfam" id="PF16036">
    <property type="entry name" value="Chalcone_3"/>
    <property type="match status" value="1"/>
</dbReference>
<keyword evidence="3" id="KW-0449">Lipoprotein</keyword>